<evidence type="ECO:0000256" key="14">
    <source>
        <dbReference type="SAM" id="Phobius"/>
    </source>
</evidence>
<keyword evidence="5" id="KW-0677">Repeat</keyword>
<dbReference type="GO" id="GO:0004252">
    <property type="term" value="F:serine-type endopeptidase activity"/>
    <property type="evidence" value="ECO:0007669"/>
    <property type="project" value="UniProtKB-UniRule"/>
</dbReference>
<protein>
    <recommendedName>
        <fullName evidence="15">P/Homo B domain-containing protein</fullName>
    </recommendedName>
</protein>
<accession>A0A553MMC0</accession>
<evidence type="ECO:0000256" key="3">
    <source>
        <dbReference type="ARBA" id="ARBA00022685"/>
    </source>
</evidence>
<dbReference type="FunFam" id="3.40.50.200:FF:000002">
    <property type="entry name" value="Proprotein convertase subtilisin/kexin type 5"/>
    <property type="match status" value="1"/>
</dbReference>
<feature type="compositionally biased region" description="Acidic residues" evidence="13">
    <location>
        <begin position="1689"/>
        <end position="1702"/>
    </location>
</feature>
<feature type="active site" description="Charge relay system" evidence="10 11">
    <location>
        <position position="31"/>
    </location>
</feature>
<evidence type="ECO:0000256" key="7">
    <source>
        <dbReference type="ARBA" id="ARBA00022825"/>
    </source>
</evidence>
<feature type="region of interest" description="Disordered" evidence="13">
    <location>
        <begin position="1634"/>
        <end position="1738"/>
    </location>
</feature>
<dbReference type="CDD" id="cd00064">
    <property type="entry name" value="FU"/>
    <property type="match status" value="14"/>
</dbReference>
<keyword evidence="9" id="KW-0325">Glycoprotein</keyword>
<gene>
    <name evidence="16" type="ORF">DNTS_021290</name>
</gene>
<feature type="compositionally biased region" description="Acidic residues" evidence="13">
    <location>
        <begin position="1722"/>
        <end position="1738"/>
    </location>
</feature>
<comment type="similarity">
    <text evidence="1 11 12">Belongs to the peptidase S8 family.</text>
</comment>
<keyword evidence="14" id="KW-0812">Transmembrane</keyword>
<feature type="active site" description="Charge relay system" evidence="10 11">
    <location>
        <position position="72"/>
    </location>
</feature>
<dbReference type="SUPFAM" id="SSF57184">
    <property type="entry name" value="Growth factor receptor domain"/>
    <property type="match status" value="8"/>
</dbReference>
<dbReference type="PANTHER" id="PTHR42884:SF30">
    <property type="entry name" value="PROPROTEIN CONVERTASE SUBTILISIN_KEXIN TYPE 5"/>
    <property type="match status" value="1"/>
</dbReference>
<dbReference type="SUPFAM" id="SSF52743">
    <property type="entry name" value="Subtilisin-like"/>
    <property type="match status" value="1"/>
</dbReference>
<evidence type="ECO:0000256" key="9">
    <source>
        <dbReference type="ARBA" id="ARBA00023180"/>
    </source>
</evidence>
<evidence type="ECO:0000256" key="8">
    <source>
        <dbReference type="ARBA" id="ARBA00023145"/>
    </source>
</evidence>
<dbReference type="InterPro" id="IPR023827">
    <property type="entry name" value="Peptidase_S8_Asp-AS"/>
</dbReference>
<dbReference type="Gene3D" id="3.40.50.200">
    <property type="entry name" value="Peptidase S8/S53 domain"/>
    <property type="match status" value="1"/>
</dbReference>
<keyword evidence="8" id="KW-0865">Zymogen</keyword>
<dbReference type="EMBL" id="SRMA01027351">
    <property type="protein sequence ID" value="TRY54312.1"/>
    <property type="molecule type" value="Genomic_DNA"/>
</dbReference>
<dbReference type="GO" id="GO:0000139">
    <property type="term" value="C:Golgi membrane"/>
    <property type="evidence" value="ECO:0007669"/>
    <property type="project" value="TreeGrafter"/>
</dbReference>
<comment type="caution">
    <text evidence="16">The sequence shown here is derived from an EMBL/GenBank/DDBJ whole genome shotgun (WGS) entry which is preliminary data.</text>
</comment>
<keyword evidence="14" id="KW-0472">Membrane</keyword>
<dbReference type="Pfam" id="PF14843">
    <property type="entry name" value="GF_recep_IV"/>
    <property type="match status" value="2"/>
</dbReference>
<feature type="compositionally biased region" description="Low complexity" evidence="13">
    <location>
        <begin position="1658"/>
        <end position="1671"/>
    </location>
</feature>
<feature type="region of interest" description="Disordered" evidence="13">
    <location>
        <begin position="50"/>
        <end position="69"/>
    </location>
</feature>
<evidence type="ECO:0000256" key="5">
    <source>
        <dbReference type="ARBA" id="ARBA00022737"/>
    </source>
</evidence>
<dbReference type="PROSITE" id="PS51892">
    <property type="entry name" value="SUBTILASE"/>
    <property type="match status" value="1"/>
</dbReference>
<dbReference type="SMART" id="SM01411">
    <property type="entry name" value="Ephrin_rec_like"/>
    <property type="match status" value="6"/>
</dbReference>
<dbReference type="EMBL" id="SRMA01027351">
    <property type="protein sequence ID" value="TRY54311.1"/>
    <property type="molecule type" value="Genomic_DNA"/>
</dbReference>
<dbReference type="OrthoDB" id="300641at2759"/>
<evidence type="ECO:0000256" key="11">
    <source>
        <dbReference type="PROSITE-ProRule" id="PRU01240"/>
    </source>
</evidence>
<evidence type="ECO:0000313" key="16">
    <source>
        <dbReference type="EMBL" id="TRY54312.1"/>
    </source>
</evidence>
<dbReference type="SMART" id="SM00181">
    <property type="entry name" value="EGF"/>
    <property type="match status" value="16"/>
</dbReference>
<dbReference type="PROSITE" id="PS00137">
    <property type="entry name" value="SUBTILASE_HIS"/>
    <property type="match status" value="1"/>
</dbReference>
<feature type="domain" description="P/Homo B" evidence="15">
    <location>
        <begin position="321"/>
        <end position="461"/>
    </location>
</feature>
<dbReference type="InterPro" id="IPR008979">
    <property type="entry name" value="Galactose-bd-like_sf"/>
</dbReference>
<evidence type="ECO:0000256" key="1">
    <source>
        <dbReference type="ARBA" id="ARBA00011073"/>
    </source>
</evidence>
<dbReference type="Pfam" id="PF01483">
    <property type="entry name" value="P_proprotein"/>
    <property type="match status" value="1"/>
</dbReference>
<evidence type="ECO:0000256" key="12">
    <source>
        <dbReference type="RuleBase" id="RU003355"/>
    </source>
</evidence>
<dbReference type="SMART" id="SM00261">
    <property type="entry name" value="FU"/>
    <property type="match status" value="22"/>
</dbReference>
<feature type="compositionally biased region" description="Basic and acidic residues" evidence="13">
    <location>
        <begin position="1642"/>
        <end position="1655"/>
    </location>
</feature>
<dbReference type="PANTHER" id="PTHR42884">
    <property type="entry name" value="PROPROTEIN CONVERTASE SUBTILISIN/KEXIN-RELATED"/>
    <property type="match status" value="1"/>
</dbReference>
<dbReference type="InterPro" id="IPR000209">
    <property type="entry name" value="Peptidase_S8/S53_dom"/>
</dbReference>
<dbReference type="PROSITE" id="PS00136">
    <property type="entry name" value="SUBTILASE_ASP"/>
    <property type="match status" value="1"/>
</dbReference>
<dbReference type="PRINTS" id="PR00723">
    <property type="entry name" value="SUBTILISIN"/>
</dbReference>
<dbReference type="Gene3D" id="2.60.120.260">
    <property type="entry name" value="Galactose-binding domain-like"/>
    <property type="match status" value="1"/>
</dbReference>
<feature type="active site" description="Charge relay system" evidence="10 11">
    <location>
        <position position="246"/>
    </location>
</feature>
<feature type="region of interest" description="Disordered" evidence="13">
    <location>
        <begin position="462"/>
        <end position="487"/>
    </location>
</feature>
<evidence type="ECO:0000256" key="2">
    <source>
        <dbReference type="ARBA" id="ARBA00022670"/>
    </source>
</evidence>
<dbReference type="InterPro" id="IPR023828">
    <property type="entry name" value="Peptidase_S8_Ser-AS"/>
</dbReference>
<dbReference type="InterPro" id="IPR032778">
    <property type="entry name" value="GF_recep_IV"/>
</dbReference>
<dbReference type="GO" id="GO:0005802">
    <property type="term" value="C:trans-Golgi network"/>
    <property type="evidence" value="ECO:0007669"/>
    <property type="project" value="TreeGrafter"/>
</dbReference>
<feature type="compositionally biased region" description="Basic and acidic residues" evidence="13">
    <location>
        <begin position="1672"/>
        <end position="1688"/>
    </location>
</feature>
<dbReference type="SUPFAM" id="SSF49785">
    <property type="entry name" value="Galactose-binding domain-like"/>
    <property type="match status" value="1"/>
</dbReference>
<dbReference type="Pfam" id="PF00082">
    <property type="entry name" value="Peptidase_S8"/>
    <property type="match status" value="1"/>
</dbReference>
<dbReference type="InterPro" id="IPR036852">
    <property type="entry name" value="Peptidase_S8/S53_dom_sf"/>
</dbReference>
<keyword evidence="7 11" id="KW-0720">Serine protease</keyword>
<dbReference type="InterPro" id="IPR034182">
    <property type="entry name" value="Kexin/furin"/>
</dbReference>
<dbReference type="InterPro" id="IPR002884">
    <property type="entry name" value="P_dom"/>
</dbReference>
<evidence type="ECO:0000256" key="6">
    <source>
        <dbReference type="ARBA" id="ARBA00022801"/>
    </source>
</evidence>
<dbReference type="GO" id="GO:0016486">
    <property type="term" value="P:peptide hormone processing"/>
    <property type="evidence" value="ECO:0007669"/>
    <property type="project" value="TreeGrafter"/>
</dbReference>
<feature type="transmembrane region" description="Helical" evidence="14">
    <location>
        <begin position="1604"/>
        <end position="1625"/>
    </location>
</feature>
<dbReference type="Proteomes" id="UP000316079">
    <property type="component" value="Unassembled WGS sequence"/>
</dbReference>
<evidence type="ECO:0000259" key="15">
    <source>
        <dbReference type="PROSITE" id="PS51829"/>
    </source>
</evidence>
<dbReference type="InterPro" id="IPR015500">
    <property type="entry name" value="Peptidase_S8_subtilisin-rel"/>
</dbReference>
<dbReference type="InterPro" id="IPR000742">
    <property type="entry name" value="EGF"/>
</dbReference>
<proteinExistence type="inferred from homology"/>
<dbReference type="Gene3D" id="2.10.220.10">
    <property type="entry name" value="Hormone Receptor, Insulin-like Growth Factor Receptor 1, Chain A, domain 2"/>
    <property type="match status" value="14"/>
</dbReference>
<organism evidence="16 17">
    <name type="scientific">Danionella cerebrum</name>
    <dbReference type="NCBI Taxonomy" id="2873325"/>
    <lineage>
        <taxon>Eukaryota</taxon>
        <taxon>Metazoa</taxon>
        <taxon>Chordata</taxon>
        <taxon>Craniata</taxon>
        <taxon>Vertebrata</taxon>
        <taxon>Euteleostomi</taxon>
        <taxon>Actinopterygii</taxon>
        <taxon>Neopterygii</taxon>
        <taxon>Teleostei</taxon>
        <taxon>Ostariophysi</taxon>
        <taxon>Cypriniformes</taxon>
        <taxon>Danionidae</taxon>
        <taxon>Danioninae</taxon>
        <taxon>Danionella</taxon>
    </lineage>
</organism>
<dbReference type="PROSITE" id="PS51829">
    <property type="entry name" value="P_HOMO_B"/>
    <property type="match status" value="1"/>
</dbReference>
<reference evidence="16 17" key="1">
    <citation type="journal article" date="2019" name="Sci. Data">
        <title>Hybrid genome assembly and annotation of Danionella translucida.</title>
        <authorList>
            <person name="Kadobianskyi M."/>
            <person name="Schulze L."/>
            <person name="Schuelke M."/>
            <person name="Judkewitz B."/>
        </authorList>
    </citation>
    <scope>NUCLEOTIDE SEQUENCE [LARGE SCALE GENOMIC DNA]</scope>
    <source>
        <strain evidence="16 17">Bolton</strain>
    </source>
</reference>
<keyword evidence="3" id="KW-0165">Cleavage on pair of basic residues</keyword>
<keyword evidence="2 11" id="KW-0645">Protease</keyword>
<reference evidence="16" key="2">
    <citation type="submission" date="2019-04" db="EMBL/GenBank/DDBJ databases">
        <authorList>
            <person name="Kadobianskyi M."/>
            <person name="Schulze L."/>
            <person name="Schuelke M."/>
            <person name="Judkewitz B."/>
        </authorList>
    </citation>
    <scope>NUCLEOTIDE SEQUENCE</scope>
    <source>
        <strain evidence="16">Bolton</strain>
        <tissue evidence="16">Whole-body</tissue>
    </source>
</reference>
<dbReference type="FunFam" id="2.60.120.260:FF:000006">
    <property type="entry name" value="Proprotein convertase subtilisin/kexin type 5"/>
    <property type="match status" value="1"/>
</dbReference>
<evidence type="ECO:0000256" key="13">
    <source>
        <dbReference type="SAM" id="MobiDB-lite"/>
    </source>
</evidence>
<dbReference type="CDD" id="cd04059">
    <property type="entry name" value="Peptidases_S8_Protein_convertases_Kexins_Furin-like"/>
    <property type="match status" value="1"/>
</dbReference>
<keyword evidence="17" id="KW-1185">Reference proteome</keyword>
<evidence type="ECO:0000313" key="17">
    <source>
        <dbReference type="Proteomes" id="UP000316079"/>
    </source>
</evidence>
<keyword evidence="6 11" id="KW-0378">Hydrolase</keyword>
<dbReference type="PROSITE" id="PS00138">
    <property type="entry name" value="SUBTILASE_SER"/>
    <property type="match status" value="1"/>
</dbReference>
<feature type="non-terminal residue" evidence="16">
    <location>
        <position position="1"/>
    </location>
</feature>
<sequence>QCDHNCLTDMNIREAWRRGYTGKGVVVSILDDGIERQHPDLKQNYDVRASYDVNGNDPDPTPRYDATNENKHGTRCAGVVAASANNSFCIVGIAYNAKIGGVRMLDGDMTDLVEAQSLSLRPQYIDIYSSSWGPDDDGRTVDGPGTLARLALENGILKGRKGRGSIFVWASGNGGQSKDHCSCDGYTNSIYTISVGSTTLSGQKPWYLEECASTLTTTYSSGDSHSSGIVTTDLRQRCTDEHSGTSASAPMAAGIIALALEANPGLTWRDVQHIIVKTSRRGHLSASDWQSNGAGFDVSHLYGFGLMDAEAMVKEAEPWKQVPPQHTCAETMVRNIRLISPEQVLRSVLTTSGCYSQRLQRVVYLEHVVVRITITHPHRGDLSIMLTSPAGTRSQLLSNRPNDHSSEGFLKWEFMTTHCWGEKAAGDWVLDIQDTPSSQRNNRLQGKLLEWSLVLYGTSTHPYTRHEQPRSAPQASEDETPEEFNGSCNPECSEDGCEGPGAHQCVSCLHFSLKFRNSTRTCVSECPEGYWGDKKRCKKCYSSCRSCLGSRSDQCTACKSGHHLNEEKKSCVTSCEDGYYLQHEENVCRKCNLDICQKCTSASICTECSEGTSLTGNRCQKICEVGTFYSESEESCEPCHPACATCAAAGQERCVRCAEGFLMENWRCVSSCSPGFYTEQPRADDTEAQSSCKRCDPSCLVCVGPGKGNCSECVDGHSLQEGMCVLSHNCDEGEYQNENGECQACEESCQKCKGPESKDCLRCLSTFWLDDGHCVVSCSNGKYPSNGECHLCDHTCAQCSDAGSGNCTSCDTDKFGQDRYLYHSECVDSCPQAHFHSSLKECEPCAPHCTLCSSETHCISCEDSFYLNNGVCHKLECGEGEVEDPEYDDCMPCEEGCNKCVLYNPKHCMSCIDGYYKFEDGCYKHCPAKTYNVDEDMSCVSCEQGCVSCDEEECFWCEADLFLSDGRCVQDCLAGWFADGDSQECLECHSDCRTCSGPQDNECESCAEGLSLQEGACVAEQDPCPAQRYLTDDGECELCHASCESCWGRMKNQCNTCVKGRYLNSDQMCVVRCAVGTFGSKESGHCETCPQGCAQCQDEELCTRCQSTRKNTLYLQNGQCVRKCTRGFPVGQVCKSCASGCASCENNATHCLSCEGTLLLLKHQCVSACPPTHTAIGGECVQCPENCATCSEEHCTGCFENFLMHGAQCVAVCPDGFFEDLDQGECKPCHEDCSLCDGSEANNCDACSDSVRILHNGACVEPCPLLTYRKGKTGECMACHSSCLSCSGPLDTSCLRCADGVTLDSHGRCTTLSTCPSHHYSDKEGECHLCHMNCHECSGPHAEQCLSCSHKHFLLNGSCVSECPHGFFSGETQRCEACHPNCLTCRGRHTHDCLSCREPQYRDGKDCVDTCPTGFYGSSVSGACERCDESCGECFQAGTEGCMSCRPNLLFIRKQGRCVSSCPDSYFHETHHKSCEACHGSCRTCTGRSVEDCESCYPGYTLTDGACDSPCITGEYAESEEKGFKCESCDVSCVECKGPGTYNCTACPAQYILASEGRCLACCVNLEDTDQQECCNCTETRGECVLSTNFAFRNHEEEDHAGNLPLFITTSILLFFALIAAAILIKRSLSKRALPEPPAPRGYEKLGHGGGRDSFYRGTSSSSGQASSSSGHFRESKLVDLGDTKGSREDDDDDEDDEDEDIVYMGQDGTVYRKFRYGQLGEEQEDELEYDDESYNYR</sequence>
<evidence type="ECO:0000256" key="10">
    <source>
        <dbReference type="PIRSR" id="PIRSR615500-1"/>
    </source>
</evidence>
<evidence type="ECO:0000256" key="4">
    <source>
        <dbReference type="ARBA" id="ARBA00022729"/>
    </source>
</evidence>
<dbReference type="InterPro" id="IPR009030">
    <property type="entry name" value="Growth_fac_rcpt_cys_sf"/>
</dbReference>
<feature type="compositionally biased region" description="Basic and acidic residues" evidence="13">
    <location>
        <begin position="60"/>
        <end position="69"/>
    </location>
</feature>
<dbReference type="InterPro" id="IPR006212">
    <property type="entry name" value="Furin_repeat"/>
</dbReference>
<name>A0A553MMC0_9TELE</name>
<dbReference type="STRING" id="623744.A0A553MMC0"/>
<dbReference type="InterPro" id="IPR022398">
    <property type="entry name" value="Peptidase_S8_His-AS"/>
</dbReference>
<keyword evidence="4" id="KW-0732">Signal</keyword>
<keyword evidence="14" id="KW-1133">Transmembrane helix</keyword>